<dbReference type="RefSeq" id="WP_014860726.1">
    <property type="nucleotide sequence ID" value="NC_018220.1"/>
</dbReference>
<evidence type="ECO:0000256" key="2">
    <source>
        <dbReference type="SAM" id="Coils"/>
    </source>
</evidence>
<dbReference type="GO" id="GO:0015074">
    <property type="term" value="P:DNA integration"/>
    <property type="evidence" value="ECO:0007669"/>
    <property type="project" value="InterPro"/>
</dbReference>
<sequence length="493" mass="57539">MAQLYRLLNDIKLPTGASPTMRTKQHIVTYSKIKSLPLMFWPNGTPCHLVNLWLMEIALSSSGKESAKTDATLITHLIRFCFTRDISFYDLSDAYFKIFSRELTNETKPGITQTTRPARLSNQTYSIQQISLNFLLWIQQNHPPHNHLPLIGEATDQPRVIIEFRYSAYSNRKYLWHTDLVTKEPPLNDKFPIPDKYIAKLRTAVFQRYHKLIKRSLKPDGSSNKNMMATLKYLYSRRMFTINMMTNFGLRPEELEEMPLNDNSNIMNTLCVVLPIKKTRHQSIHRRLTVTMGLAVTLQAYFDDREEFVNHLITLKKLSTPPNNILLGKDGSPLIKASLTKEFDRLCIDAELDDRKVCLSMFRHRFISREVKAELLLRFQKKPELMAELTPTLKENVARAVMPKTGHRRPESIWHYVDEQYKLLSTPDSHEALQTIKDDLEHTKNALEDLTFRQHFNTKDQTASDLEGMRRMIRDIEERLYSAETRKRKDDAP</sequence>
<evidence type="ECO:0000313" key="4">
    <source>
        <dbReference type="Proteomes" id="UP000006503"/>
    </source>
</evidence>
<gene>
    <name evidence="3" type="ordered locus">T1E_3188</name>
</gene>
<dbReference type="Gene3D" id="1.10.443.10">
    <property type="entry name" value="Intergrase catalytic core"/>
    <property type="match status" value="1"/>
</dbReference>
<keyword evidence="2" id="KW-0175">Coiled coil</keyword>
<dbReference type="SUPFAM" id="SSF56349">
    <property type="entry name" value="DNA breaking-rejoining enzymes"/>
    <property type="match status" value="1"/>
</dbReference>
<dbReference type="HOGENOM" id="CLU_043394_0_0_6"/>
<protein>
    <recommendedName>
        <fullName evidence="5">Tyr recombinase domain-containing protein</fullName>
    </recommendedName>
</protein>
<dbReference type="GO" id="GO:0006310">
    <property type="term" value="P:DNA recombination"/>
    <property type="evidence" value="ECO:0007669"/>
    <property type="project" value="UniProtKB-KW"/>
</dbReference>
<evidence type="ECO:0000256" key="1">
    <source>
        <dbReference type="ARBA" id="ARBA00023172"/>
    </source>
</evidence>
<evidence type="ECO:0008006" key="5">
    <source>
        <dbReference type="Google" id="ProtNLM"/>
    </source>
</evidence>
<proteinExistence type="predicted"/>
<organism evidence="3 4">
    <name type="scientific">Pseudomonas putida (strain DOT-T1E)</name>
    <dbReference type="NCBI Taxonomy" id="1196325"/>
    <lineage>
        <taxon>Bacteria</taxon>
        <taxon>Pseudomonadati</taxon>
        <taxon>Pseudomonadota</taxon>
        <taxon>Gammaproteobacteria</taxon>
        <taxon>Pseudomonadales</taxon>
        <taxon>Pseudomonadaceae</taxon>
        <taxon>Pseudomonas</taxon>
    </lineage>
</organism>
<dbReference type="InterPro" id="IPR011010">
    <property type="entry name" value="DNA_brk_join_enz"/>
</dbReference>
<dbReference type="EMBL" id="CP003734">
    <property type="protein sequence ID" value="AFO49025.1"/>
    <property type="molecule type" value="Genomic_DNA"/>
</dbReference>
<dbReference type="PATRIC" id="fig|1196325.3.peg.3155"/>
<accession>I7B1X7</accession>
<dbReference type="InterPro" id="IPR013762">
    <property type="entry name" value="Integrase-like_cat_sf"/>
</dbReference>
<dbReference type="AlphaFoldDB" id="I7B1X7"/>
<reference evidence="4" key="1">
    <citation type="journal article" date="2013" name="Microb. Biotechnol.">
        <title>Metabolic potential of the organic-solvent tolerant Pseudomonas putida DOT-T1E deduced from its annotated genome.</title>
        <authorList>
            <person name="Udaondo Z."/>
            <person name="Molina L."/>
            <person name="Daniels C."/>
            <person name="Gomez M.J."/>
            <person name="Molina-Henares M.A."/>
            <person name="Matilla M.A."/>
            <person name="Roca A."/>
            <person name="Fernandez M."/>
            <person name="Duque E."/>
            <person name="Segura A."/>
            <person name="Ramos J.L."/>
        </authorList>
    </citation>
    <scope>NUCLEOTIDE SEQUENCE [LARGE SCALE GENOMIC DNA]</scope>
    <source>
        <strain evidence="4">DOT-T1E</strain>
    </source>
</reference>
<feature type="coiled-coil region" evidence="2">
    <location>
        <begin position="430"/>
        <end position="486"/>
    </location>
</feature>
<keyword evidence="1" id="KW-0233">DNA recombination</keyword>
<name>I7B1X7_PSEPT</name>
<dbReference type="GO" id="GO:0003677">
    <property type="term" value="F:DNA binding"/>
    <property type="evidence" value="ECO:0007669"/>
    <property type="project" value="InterPro"/>
</dbReference>
<dbReference type="Proteomes" id="UP000006503">
    <property type="component" value="Chromosome"/>
</dbReference>
<evidence type="ECO:0000313" key="3">
    <source>
        <dbReference type="EMBL" id="AFO49025.1"/>
    </source>
</evidence>
<dbReference type="KEGG" id="ppx:T1E_3188"/>